<keyword evidence="1" id="KW-0472">Membrane</keyword>
<evidence type="ECO:0000313" key="4">
    <source>
        <dbReference type="Proteomes" id="UP000198984"/>
    </source>
</evidence>
<accession>A0A1H7KGL6</accession>
<dbReference type="STRING" id="573321.SAMN04488505_1011016"/>
<evidence type="ECO:0000259" key="2">
    <source>
        <dbReference type="Pfam" id="PF12969"/>
    </source>
</evidence>
<evidence type="ECO:0000256" key="1">
    <source>
        <dbReference type="SAM" id="Phobius"/>
    </source>
</evidence>
<feature type="transmembrane region" description="Helical" evidence="1">
    <location>
        <begin position="816"/>
        <end position="834"/>
    </location>
</feature>
<dbReference type="Gene3D" id="2.60.40.3140">
    <property type="match status" value="1"/>
</dbReference>
<feature type="domain" description="DUF3857" evidence="2">
    <location>
        <begin position="72"/>
        <end position="236"/>
    </location>
</feature>
<dbReference type="Gene3D" id="3.10.620.30">
    <property type="match status" value="1"/>
</dbReference>
<dbReference type="InterPro" id="IPR024618">
    <property type="entry name" value="DUF3857"/>
</dbReference>
<gene>
    <name evidence="3" type="ORF">SAMN04488505_1011016</name>
</gene>
<feature type="transmembrane region" description="Helical" evidence="1">
    <location>
        <begin position="749"/>
        <end position="773"/>
    </location>
</feature>
<dbReference type="InterPro" id="IPR019690">
    <property type="entry name" value="DUF2569"/>
</dbReference>
<feature type="transmembrane region" description="Helical" evidence="1">
    <location>
        <begin position="705"/>
        <end position="723"/>
    </location>
</feature>
<evidence type="ECO:0000313" key="3">
    <source>
        <dbReference type="EMBL" id="SEK85660.1"/>
    </source>
</evidence>
<dbReference type="AlphaFoldDB" id="A0A1H7KGL6"/>
<dbReference type="OrthoDB" id="98874at2"/>
<name>A0A1H7KGL6_9BACT</name>
<feature type="transmembrane region" description="Helical" evidence="1">
    <location>
        <begin position="780"/>
        <end position="804"/>
    </location>
</feature>
<dbReference type="Proteomes" id="UP000198984">
    <property type="component" value="Unassembled WGS sequence"/>
</dbReference>
<proteinExistence type="predicted"/>
<sequence>MYRSYYPYILKWLLMLLCLPLLLHAQRNNFTITPAPKWLAPYTPDLNKKPNLHDISSGYCLLLLEEQHHAEKKSVYQHIIRQIVSEAGVQNGAEVSVDYDPAYEQLQFHQLIIRRDGKVLNKLSAGQFRILQQEKELSRFIYSGVYTAYCIIEDVRKGDQIEYAYTITGRNPIFEDKYFRTFYFAASEPILNYYKCLIASTARNIQFRSFNDAPMPVKKTWQGMNLYEWQPKHIAEPERVDYRTPSWYDNYAYVEASEYTSWEPIVNWALLVNATHDLSPALQQKIAAWQKETGNNKALYMQKAIRFVQDDIRYMGIEMGEYSHRPSQPGKILNQRFGDCKDKSLLLCTILQANGIDASMAYVNTFAKASLSEALPSPVLFNHVIVSANLSGNHYWIDPTINYQRGTIDNLTVPDYQLALIIKKGTNALSSIDQRYNGTVRISETFVLPESNKKPAHLQVLSNYSLQFADDQRANFAENSMKDQERAFLDYYKGLYGDVRADSGLQIEDAEPEDRFEVGEYYTIHNPWKADTTAANRQQFHVQARILTDMLPRVPDDNHTQPLALKYPYALDYTITLQMPNDWAMDNTSMHVKNKYYRIDFTAAVNGRTVTLHYQYNSYQDHVPVDYLTNYVDDRNQLAEIGGFYLYWDPTAGSSTSPAGHKGISWVMLVLCLLFAGIFSYMAVRFYHRSVFPLQYNPESWAIGGWLLLLGFSITFSPLGILVDLVRSGFFSNATWEAVVHAQDAQVRLLVFIAELACNVFLCVYAVLLVLLFFRKRDTFPAACIVFFAAVLSVQVLDYIAVSALNNNYAWSRDQITNISRGIIGAAIWIPYLLRSERVRKTFVVPHPSAVQRNW</sequence>
<organism evidence="3 4">
    <name type="scientific">Chitinophaga rupis</name>
    <dbReference type="NCBI Taxonomy" id="573321"/>
    <lineage>
        <taxon>Bacteria</taxon>
        <taxon>Pseudomonadati</taxon>
        <taxon>Bacteroidota</taxon>
        <taxon>Chitinophagia</taxon>
        <taxon>Chitinophagales</taxon>
        <taxon>Chitinophagaceae</taxon>
        <taxon>Chitinophaga</taxon>
    </lineage>
</organism>
<dbReference type="Pfam" id="PF10754">
    <property type="entry name" value="DUF2569"/>
    <property type="match status" value="1"/>
</dbReference>
<dbReference type="Pfam" id="PF12969">
    <property type="entry name" value="DUF3857"/>
    <property type="match status" value="1"/>
</dbReference>
<keyword evidence="1" id="KW-0812">Transmembrane</keyword>
<feature type="transmembrane region" description="Helical" evidence="1">
    <location>
        <begin position="664"/>
        <end position="684"/>
    </location>
</feature>
<reference evidence="3 4" key="1">
    <citation type="submission" date="2016-10" db="EMBL/GenBank/DDBJ databases">
        <authorList>
            <person name="de Groot N.N."/>
        </authorList>
    </citation>
    <scope>NUCLEOTIDE SEQUENCE [LARGE SCALE GENOMIC DNA]</scope>
    <source>
        <strain evidence="3 4">DSM 21039</strain>
    </source>
</reference>
<dbReference type="EMBL" id="FOBB01000001">
    <property type="protein sequence ID" value="SEK85660.1"/>
    <property type="molecule type" value="Genomic_DNA"/>
</dbReference>
<dbReference type="SUPFAM" id="SSF54001">
    <property type="entry name" value="Cysteine proteinases"/>
    <property type="match status" value="1"/>
</dbReference>
<dbReference type="RefSeq" id="WP_089907068.1">
    <property type="nucleotide sequence ID" value="NZ_FOBB01000001.1"/>
</dbReference>
<dbReference type="InterPro" id="IPR038765">
    <property type="entry name" value="Papain-like_cys_pep_sf"/>
</dbReference>
<protein>
    <recommendedName>
        <fullName evidence="2">DUF3857 domain-containing protein</fullName>
    </recommendedName>
</protein>
<keyword evidence="4" id="KW-1185">Reference proteome</keyword>
<keyword evidence="1" id="KW-1133">Transmembrane helix</keyword>